<dbReference type="Proteomes" id="UP000663879">
    <property type="component" value="Unassembled WGS sequence"/>
</dbReference>
<feature type="region of interest" description="Disordered" evidence="2">
    <location>
        <begin position="1"/>
        <end position="33"/>
    </location>
</feature>
<feature type="coiled-coil region" evidence="1">
    <location>
        <begin position="81"/>
        <end position="115"/>
    </location>
</feature>
<dbReference type="EMBL" id="CAJNOC010002069">
    <property type="protein sequence ID" value="CAF0910568.1"/>
    <property type="molecule type" value="Genomic_DNA"/>
</dbReference>
<comment type="caution">
    <text evidence="3">The sequence shown here is derived from an EMBL/GenBank/DDBJ whole genome shotgun (WGS) entry which is preliminary data.</text>
</comment>
<sequence length="558" mass="64389">MSLQQRKTSLPSRPINTRIPQNKNVSSPVSNNSSFISDVSNLSTIRSDSMSSISSTRSSDRTLTKPKVSNPSDFDLKKDSSEDLIKKIENLVSRNKILEEENNVLKNLINEESKTSSHCDERRILMLKCQIYQLEKQINVLSKSISFRKLAHTDTFNTLSILTESFRSIIHNSEAKSLTPTKSYNIEKNEFIKWIEMGESAKLKLIKAQNENEYDANSSIESLLFESNFSNKEINILDVCSGNLGHVNLKKIGLLESNMSQLYKNLNRLRESLKTVRNLKNDESKINCEINNSKKKMDKMPLHNESVKNQLDESLKKTSEVCRDLFDLSLLVPSAPWGAIKKSPIEDLSENALMNKLKAIGLPKTKHQSVEILLKSLFISSNYHYHMKTQECTALNEELTFYRSCYSVQKSYVESITDLFRSKYEQFIKELTENIRDPLKILINKFWLMKEKSTEDNLKEFLSLFKSYTKIFDKVIQSFEFIPNDNVVNTTFDKLMLQIDTEINRLNETLLNKMEQISLEESIHTGLQLFLALLINRNNPLYDVLPLKCYHSYANHLI</sequence>
<evidence type="ECO:0000256" key="2">
    <source>
        <dbReference type="SAM" id="MobiDB-lite"/>
    </source>
</evidence>
<reference evidence="3" key="1">
    <citation type="submission" date="2021-02" db="EMBL/GenBank/DDBJ databases">
        <authorList>
            <person name="Nowell W R."/>
        </authorList>
    </citation>
    <scope>NUCLEOTIDE SEQUENCE</scope>
    <source>
        <strain evidence="3">Ploen Becks lab</strain>
    </source>
</reference>
<feature type="compositionally biased region" description="Low complexity" evidence="2">
    <location>
        <begin position="22"/>
        <end position="33"/>
    </location>
</feature>
<accession>A0A814A8C8</accession>
<proteinExistence type="predicted"/>
<evidence type="ECO:0000313" key="4">
    <source>
        <dbReference type="Proteomes" id="UP000663879"/>
    </source>
</evidence>
<feature type="compositionally biased region" description="Low complexity" evidence="2">
    <location>
        <begin position="47"/>
        <end position="57"/>
    </location>
</feature>
<gene>
    <name evidence="3" type="ORF">OXX778_LOCUS11880</name>
</gene>
<feature type="compositionally biased region" description="Polar residues" evidence="2">
    <location>
        <begin position="1"/>
        <end position="21"/>
    </location>
</feature>
<feature type="region of interest" description="Disordered" evidence="2">
    <location>
        <begin position="47"/>
        <end position="74"/>
    </location>
</feature>
<feature type="coiled-coil region" evidence="1">
    <location>
        <begin position="252"/>
        <end position="296"/>
    </location>
</feature>
<dbReference type="OrthoDB" id="10256523at2759"/>
<organism evidence="3 4">
    <name type="scientific">Brachionus calyciflorus</name>
    <dbReference type="NCBI Taxonomy" id="104777"/>
    <lineage>
        <taxon>Eukaryota</taxon>
        <taxon>Metazoa</taxon>
        <taxon>Spiralia</taxon>
        <taxon>Gnathifera</taxon>
        <taxon>Rotifera</taxon>
        <taxon>Eurotatoria</taxon>
        <taxon>Monogononta</taxon>
        <taxon>Pseudotrocha</taxon>
        <taxon>Ploima</taxon>
        <taxon>Brachionidae</taxon>
        <taxon>Brachionus</taxon>
    </lineage>
</organism>
<evidence type="ECO:0000313" key="3">
    <source>
        <dbReference type="EMBL" id="CAF0910568.1"/>
    </source>
</evidence>
<keyword evidence="4" id="KW-1185">Reference proteome</keyword>
<dbReference type="AlphaFoldDB" id="A0A814A8C8"/>
<evidence type="ECO:0000256" key="1">
    <source>
        <dbReference type="SAM" id="Coils"/>
    </source>
</evidence>
<keyword evidence="1" id="KW-0175">Coiled coil</keyword>
<name>A0A814A8C8_9BILA</name>
<protein>
    <submittedName>
        <fullName evidence="3">Uncharacterized protein</fullName>
    </submittedName>
</protein>